<evidence type="ECO:0000259" key="4">
    <source>
        <dbReference type="PROSITE" id="PS50949"/>
    </source>
</evidence>
<dbReference type="SMART" id="SM00345">
    <property type="entry name" value="HTH_GNTR"/>
    <property type="match status" value="1"/>
</dbReference>
<evidence type="ECO:0000313" key="6">
    <source>
        <dbReference type="Proteomes" id="UP000831607"/>
    </source>
</evidence>
<dbReference type="InterPro" id="IPR011711">
    <property type="entry name" value="GntR_C"/>
</dbReference>
<dbReference type="Pfam" id="PF00392">
    <property type="entry name" value="GntR"/>
    <property type="match status" value="1"/>
</dbReference>
<dbReference type="Pfam" id="PF07729">
    <property type="entry name" value="FCD"/>
    <property type="match status" value="1"/>
</dbReference>
<organism evidence="5 6">
    <name type="scientific">Orrella daihaiensis</name>
    <dbReference type="NCBI Taxonomy" id="2782176"/>
    <lineage>
        <taxon>Bacteria</taxon>
        <taxon>Pseudomonadati</taxon>
        <taxon>Pseudomonadota</taxon>
        <taxon>Betaproteobacteria</taxon>
        <taxon>Burkholderiales</taxon>
        <taxon>Alcaligenaceae</taxon>
        <taxon>Orrella</taxon>
    </lineage>
</organism>
<dbReference type="PANTHER" id="PTHR43537">
    <property type="entry name" value="TRANSCRIPTIONAL REGULATOR, GNTR FAMILY"/>
    <property type="match status" value="1"/>
</dbReference>
<proteinExistence type="predicted"/>
<name>A0ABY4AMK5_9BURK</name>
<gene>
    <name evidence="5" type="ORF">DHf2319_04045</name>
</gene>
<dbReference type="PROSITE" id="PS50949">
    <property type="entry name" value="HTH_GNTR"/>
    <property type="match status" value="1"/>
</dbReference>
<dbReference type="Proteomes" id="UP000831607">
    <property type="component" value="Chromosome"/>
</dbReference>
<dbReference type="PANTHER" id="PTHR43537:SF49">
    <property type="entry name" value="TRANSCRIPTIONAL REGULATORY PROTEIN"/>
    <property type="match status" value="1"/>
</dbReference>
<keyword evidence="1" id="KW-0805">Transcription regulation</keyword>
<dbReference type="SMART" id="SM00895">
    <property type="entry name" value="FCD"/>
    <property type="match status" value="1"/>
</dbReference>
<keyword evidence="6" id="KW-1185">Reference proteome</keyword>
<dbReference type="InterPro" id="IPR036388">
    <property type="entry name" value="WH-like_DNA-bd_sf"/>
</dbReference>
<dbReference type="CDD" id="cd07377">
    <property type="entry name" value="WHTH_GntR"/>
    <property type="match status" value="1"/>
</dbReference>
<dbReference type="Gene3D" id="1.20.120.530">
    <property type="entry name" value="GntR ligand-binding domain-like"/>
    <property type="match status" value="1"/>
</dbReference>
<evidence type="ECO:0000256" key="2">
    <source>
        <dbReference type="ARBA" id="ARBA00023125"/>
    </source>
</evidence>
<dbReference type="SUPFAM" id="SSF46785">
    <property type="entry name" value="Winged helix' DNA-binding domain"/>
    <property type="match status" value="1"/>
</dbReference>
<evidence type="ECO:0000256" key="3">
    <source>
        <dbReference type="ARBA" id="ARBA00023163"/>
    </source>
</evidence>
<sequence>MSDRIRADLAEQISQGLLTPGDTIDENQIASRYDVSKTPVREALLQLKAQGLVSNLPRGGAIVAKMDLAQLLSLWEWLAEIEAIAVKLACERMSAKELEALQQIHKQSQKFADKEDWDGWQAGNQQFHQALYTASRNVFLRQEVMRVRARTGVYRRHAFGALGATQTSYEQHGEILGFLTARDGESAAMAMRRHILPASNTTALTNFILNIPKDLLAK</sequence>
<keyword evidence="2" id="KW-0238">DNA-binding</keyword>
<dbReference type="PRINTS" id="PR00035">
    <property type="entry name" value="HTHGNTR"/>
</dbReference>
<dbReference type="Gene3D" id="1.10.10.10">
    <property type="entry name" value="Winged helix-like DNA-binding domain superfamily/Winged helix DNA-binding domain"/>
    <property type="match status" value="1"/>
</dbReference>
<protein>
    <submittedName>
        <fullName evidence="5">GntR family transcriptional regulator</fullName>
    </submittedName>
</protein>
<accession>A0ABY4AMK5</accession>
<evidence type="ECO:0000313" key="5">
    <source>
        <dbReference type="EMBL" id="UOD51556.1"/>
    </source>
</evidence>
<evidence type="ECO:0000256" key="1">
    <source>
        <dbReference type="ARBA" id="ARBA00023015"/>
    </source>
</evidence>
<dbReference type="InterPro" id="IPR008920">
    <property type="entry name" value="TF_FadR/GntR_C"/>
</dbReference>
<feature type="domain" description="HTH gntR-type" evidence="4">
    <location>
        <begin position="1"/>
        <end position="66"/>
    </location>
</feature>
<dbReference type="InterPro" id="IPR000524">
    <property type="entry name" value="Tscrpt_reg_HTH_GntR"/>
</dbReference>
<dbReference type="EMBL" id="CP063982">
    <property type="protein sequence ID" value="UOD51556.1"/>
    <property type="molecule type" value="Genomic_DNA"/>
</dbReference>
<keyword evidence="3" id="KW-0804">Transcription</keyword>
<reference evidence="5 6" key="1">
    <citation type="submission" date="2020-11" db="EMBL/GenBank/DDBJ databases">
        <title>Algicoccus daihaiensis sp.nov., isolated from Daihai Lake in Inner Mongolia.</title>
        <authorList>
            <person name="Kai J."/>
        </authorList>
    </citation>
    <scope>NUCLEOTIDE SEQUENCE [LARGE SCALE GENOMIC DNA]</scope>
    <source>
        <strain evidence="6">f23</strain>
    </source>
</reference>
<dbReference type="SUPFAM" id="SSF48008">
    <property type="entry name" value="GntR ligand-binding domain-like"/>
    <property type="match status" value="1"/>
</dbReference>
<dbReference type="InterPro" id="IPR036390">
    <property type="entry name" value="WH_DNA-bd_sf"/>
</dbReference>